<feature type="transmembrane region" description="Helical" evidence="1">
    <location>
        <begin position="274"/>
        <end position="297"/>
    </location>
</feature>
<dbReference type="AlphaFoldDB" id="A0A7S3NNN5"/>
<keyword evidence="1" id="KW-1133">Transmembrane helix</keyword>
<feature type="transmembrane region" description="Helical" evidence="1">
    <location>
        <begin position="140"/>
        <end position="161"/>
    </location>
</feature>
<sequence>MRRQRLLYIVRLRPKRLVQKEAGRRHGYHHGYVLYYHQKILYLICVIFFLSRKKKKKKTLLFAEKTTNNKSRLLSQQFSSGLEIASYVLWAELLNSTALAVYALAFTFWLFKVIGSATTRRLLLAIEATIDALSRQEVRVAFFAALALSSWLILGDALELVRRAQQCVFALFAMRWAYDAIIALRFVWRAFLAMSTRAIYFLFIRITRWWQNFFYHAQPNPTIFHHDENNFAQRLHEFILPHHLELQRLAAEINLQNVGLRNELMAMLRLFTELLAPIALVALALAFGAICIIPFFWAAGLVSENTRLARWDQIIEMLANDDTPSSTSVFAMNALLVATTLAPLLNAEARRNAKLALSKLAVQLHRRLLAKPVPPRIPNDDDLCAICLIPLKDDDKEHSPQQNTQQNLLFCRYGCGKAVHAECMQTWLKQKNEVRCSFFPRCSFFSSFAQCVFCGTLWSDD</sequence>
<evidence type="ECO:0008006" key="3">
    <source>
        <dbReference type="Google" id="ProtNLM"/>
    </source>
</evidence>
<keyword evidence="1" id="KW-0472">Membrane</keyword>
<feature type="transmembrane region" description="Helical" evidence="1">
    <location>
        <begin position="34"/>
        <end position="52"/>
    </location>
</feature>
<dbReference type="InterPro" id="IPR013083">
    <property type="entry name" value="Znf_RING/FYVE/PHD"/>
</dbReference>
<name>A0A7S3NNN5_9STRA</name>
<feature type="transmembrane region" description="Helical" evidence="1">
    <location>
        <begin position="99"/>
        <end position="119"/>
    </location>
</feature>
<keyword evidence="1" id="KW-0812">Transmembrane</keyword>
<feature type="transmembrane region" description="Helical" evidence="1">
    <location>
        <begin position="181"/>
        <end position="203"/>
    </location>
</feature>
<dbReference type="Gene3D" id="3.30.40.10">
    <property type="entry name" value="Zinc/RING finger domain, C3HC4 (zinc finger)"/>
    <property type="match status" value="1"/>
</dbReference>
<organism evidence="2">
    <name type="scientific">Aureoumbra lagunensis</name>
    <dbReference type="NCBI Taxonomy" id="44058"/>
    <lineage>
        <taxon>Eukaryota</taxon>
        <taxon>Sar</taxon>
        <taxon>Stramenopiles</taxon>
        <taxon>Ochrophyta</taxon>
        <taxon>Pelagophyceae</taxon>
        <taxon>Pelagomonadales</taxon>
        <taxon>Aureoumbra</taxon>
    </lineage>
</organism>
<feature type="transmembrane region" description="Helical" evidence="1">
    <location>
        <begin position="327"/>
        <end position="345"/>
    </location>
</feature>
<protein>
    <recommendedName>
        <fullName evidence="3">RING-CH-type domain-containing protein</fullName>
    </recommendedName>
</protein>
<dbReference type="EMBL" id="HBIJ01020169">
    <property type="protein sequence ID" value="CAE0372419.1"/>
    <property type="molecule type" value="Transcribed_RNA"/>
</dbReference>
<evidence type="ECO:0000313" key="2">
    <source>
        <dbReference type="EMBL" id="CAE0372419.1"/>
    </source>
</evidence>
<gene>
    <name evidence="2" type="ORF">ALAG00032_LOCUS13203</name>
</gene>
<evidence type="ECO:0000256" key="1">
    <source>
        <dbReference type="SAM" id="Phobius"/>
    </source>
</evidence>
<proteinExistence type="predicted"/>
<reference evidence="2" key="1">
    <citation type="submission" date="2021-01" db="EMBL/GenBank/DDBJ databases">
        <authorList>
            <person name="Corre E."/>
            <person name="Pelletier E."/>
            <person name="Niang G."/>
            <person name="Scheremetjew M."/>
            <person name="Finn R."/>
            <person name="Kale V."/>
            <person name="Holt S."/>
            <person name="Cochrane G."/>
            <person name="Meng A."/>
            <person name="Brown T."/>
            <person name="Cohen L."/>
        </authorList>
    </citation>
    <scope>NUCLEOTIDE SEQUENCE</scope>
    <source>
        <strain evidence="2">CCMP1510</strain>
    </source>
</reference>
<accession>A0A7S3NNN5</accession>